<sequence length="65" mass="7232">MEYKSESKNQATVNQPITDCTHLIDLPPVKSIFDQKVKGTEVSHPKAGIKPLTVFFHKNGLAKLL</sequence>
<evidence type="ECO:0000313" key="1">
    <source>
        <dbReference type="EMBL" id="RBQ11363.1"/>
    </source>
</evidence>
<evidence type="ECO:0000313" key="2">
    <source>
        <dbReference type="Proteomes" id="UP000252081"/>
    </source>
</evidence>
<dbReference type="Proteomes" id="UP000252081">
    <property type="component" value="Unassembled WGS sequence"/>
</dbReference>
<organism evidence="1 2">
    <name type="scientific">Pedobacter miscanthi</name>
    <dbReference type="NCBI Taxonomy" id="2259170"/>
    <lineage>
        <taxon>Bacteria</taxon>
        <taxon>Pseudomonadati</taxon>
        <taxon>Bacteroidota</taxon>
        <taxon>Sphingobacteriia</taxon>
        <taxon>Sphingobacteriales</taxon>
        <taxon>Sphingobacteriaceae</taxon>
        <taxon>Pedobacter</taxon>
    </lineage>
</organism>
<reference evidence="1 2" key="1">
    <citation type="submission" date="2018-07" db="EMBL/GenBank/DDBJ databases">
        <title>A draft genome of a endophytic bacteria, a new species of Pedobacter.</title>
        <authorList>
            <person name="Zhang Z.D."/>
            <person name="Chen Z.J."/>
        </authorList>
    </citation>
    <scope>NUCLEOTIDE SEQUENCE [LARGE SCALE GENOMIC DNA]</scope>
    <source>
        <strain evidence="1 2">RS10</strain>
    </source>
</reference>
<name>A0A366LD04_9SPHI</name>
<keyword evidence="2" id="KW-1185">Reference proteome</keyword>
<dbReference type="OrthoDB" id="771591at2"/>
<accession>A0A366LD04</accession>
<protein>
    <submittedName>
        <fullName evidence="1">Uncharacterized protein</fullName>
    </submittedName>
</protein>
<dbReference type="EMBL" id="QNQU01000002">
    <property type="protein sequence ID" value="RBQ11363.1"/>
    <property type="molecule type" value="Genomic_DNA"/>
</dbReference>
<gene>
    <name evidence="1" type="ORF">DRW42_02545</name>
</gene>
<dbReference type="AlphaFoldDB" id="A0A366LD04"/>
<dbReference type="RefSeq" id="WP_113947277.1">
    <property type="nucleotide sequence ID" value="NZ_QNQU01000002.1"/>
</dbReference>
<proteinExistence type="predicted"/>
<comment type="caution">
    <text evidence="1">The sequence shown here is derived from an EMBL/GenBank/DDBJ whole genome shotgun (WGS) entry which is preliminary data.</text>
</comment>